<dbReference type="EMBL" id="BSSD01000001">
    <property type="protein sequence ID" value="GLW90133.1"/>
    <property type="molecule type" value="Genomic_DNA"/>
</dbReference>
<evidence type="ECO:0000313" key="2">
    <source>
        <dbReference type="Proteomes" id="UP001165042"/>
    </source>
</evidence>
<dbReference type="RefSeq" id="WP_285607888.1">
    <property type="nucleotide sequence ID" value="NZ_BSSD01000001.1"/>
</dbReference>
<dbReference type="AlphaFoldDB" id="A0A9W6QKY6"/>
<reference evidence="1" key="1">
    <citation type="submission" date="2023-02" db="EMBL/GenBank/DDBJ databases">
        <title>Actinokineospora globicatena NBRC 15670.</title>
        <authorList>
            <person name="Ichikawa N."/>
            <person name="Sato H."/>
            <person name="Tonouchi N."/>
        </authorList>
    </citation>
    <scope>NUCLEOTIDE SEQUENCE</scope>
    <source>
        <strain evidence="1">NBRC 15670</strain>
    </source>
</reference>
<proteinExistence type="predicted"/>
<protein>
    <submittedName>
        <fullName evidence="1">Uncharacterized protein</fullName>
    </submittedName>
</protein>
<keyword evidence="2" id="KW-1185">Reference proteome</keyword>
<sequence length="265" mass="27878">MTTEIRLSTVDDLAEVLRLPVDAVGLGQEGCLTKAPDLDVLRRAADAVREAGKQVVVVSPIAWPRTADTVVERAMAVLGDGPTTVTVNDLGTAIALSGSGCTLVAGLGLTRQRAHNGAVAATGPVAPVIDVALVDTLGIDQVEVDLDMPLAGIATHRVRQVLDAVPVAFGRSCPTARHARTGPPDCRPLCDTPRTITAASRWKLVHGHREPLPTGTRALELTVWGNGVYQRTTGSPVTDYQIIDARWHPGAALAERVTALRAARP</sequence>
<organism evidence="1 2">
    <name type="scientific">Actinokineospora globicatena</name>
    <dbReference type="NCBI Taxonomy" id="103729"/>
    <lineage>
        <taxon>Bacteria</taxon>
        <taxon>Bacillati</taxon>
        <taxon>Actinomycetota</taxon>
        <taxon>Actinomycetes</taxon>
        <taxon>Pseudonocardiales</taxon>
        <taxon>Pseudonocardiaceae</taxon>
        <taxon>Actinokineospora</taxon>
    </lineage>
</organism>
<accession>A0A9W6QKY6</accession>
<evidence type="ECO:0000313" key="1">
    <source>
        <dbReference type="EMBL" id="GLW90133.1"/>
    </source>
</evidence>
<dbReference type="Proteomes" id="UP001165042">
    <property type="component" value="Unassembled WGS sequence"/>
</dbReference>
<comment type="caution">
    <text evidence="1">The sequence shown here is derived from an EMBL/GenBank/DDBJ whole genome shotgun (WGS) entry which is preliminary data.</text>
</comment>
<gene>
    <name evidence="1" type="ORF">Aglo03_09490</name>
</gene>
<name>A0A9W6QKY6_9PSEU</name>